<dbReference type="SMART" id="SM00054">
    <property type="entry name" value="EFh"/>
    <property type="match status" value="3"/>
</dbReference>
<dbReference type="GO" id="GO:0005509">
    <property type="term" value="F:calcium ion binding"/>
    <property type="evidence" value="ECO:0007669"/>
    <property type="project" value="InterPro"/>
</dbReference>
<name>A0A8H8DCQ7_9ASCO</name>
<dbReference type="GO" id="GO:0005737">
    <property type="term" value="C:cytoplasm"/>
    <property type="evidence" value="ECO:0007669"/>
    <property type="project" value="TreeGrafter"/>
</dbReference>
<reference evidence="5 6" key="1">
    <citation type="submission" date="2020-12" db="EMBL/GenBank/DDBJ databases">
        <title>Effect of drift, selection, and recombination on the evolution of hybrid genomes in Candida yeast pathogens.</title>
        <authorList>
            <person name="Mixao V."/>
            <person name="Ksiezopolska E."/>
            <person name="Saus E."/>
            <person name="Boekhout T."/>
            <person name="Gacser A."/>
            <person name="Gabaldon T."/>
        </authorList>
    </citation>
    <scope>NUCLEOTIDE SEQUENCE [LARGE SCALE GENOMIC DNA]</scope>
    <source>
        <strain evidence="5 6">BP57</strain>
    </source>
</reference>
<evidence type="ECO:0000313" key="6">
    <source>
        <dbReference type="Proteomes" id="UP000669133"/>
    </source>
</evidence>
<feature type="compositionally biased region" description="Pro residues" evidence="2">
    <location>
        <begin position="472"/>
        <end position="489"/>
    </location>
</feature>
<dbReference type="PROSITE" id="PS50031">
    <property type="entry name" value="EH"/>
    <property type="match status" value="3"/>
</dbReference>
<feature type="domain" description="EH" evidence="3">
    <location>
        <begin position="284"/>
        <end position="373"/>
    </location>
</feature>
<feature type="coiled-coil region" evidence="1">
    <location>
        <begin position="598"/>
        <end position="740"/>
    </location>
</feature>
<feature type="region of interest" description="Disordered" evidence="2">
    <location>
        <begin position="766"/>
        <end position="884"/>
    </location>
</feature>
<feature type="compositionally biased region" description="Polar residues" evidence="2">
    <location>
        <begin position="524"/>
        <end position="539"/>
    </location>
</feature>
<dbReference type="PANTHER" id="PTHR11216">
    <property type="entry name" value="EH DOMAIN"/>
    <property type="match status" value="1"/>
</dbReference>
<feature type="domain" description="EF-hand" evidence="4">
    <location>
        <begin position="182"/>
        <end position="217"/>
    </location>
</feature>
<feature type="compositionally biased region" description="Basic and acidic residues" evidence="2">
    <location>
        <begin position="454"/>
        <end position="464"/>
    </location>
</feature>
<proteinExistence type="predicted"/>
<evidence type="ECO:0000259" key="3">
    <source>
        <dbReference type="PROSITE" id="PS50031"/>
    </source>
</evidence>
<feature type="compositionally biased region" description="Polar residues" evidence="2">
    <location>
        <begin position="770"/>
        <end position="782"/>
    </location>
</feature>
<comment type="caution">
    <text evidence="5">The sequence shown here is derived from an EMBL/GenBank/DDBJ whole genome shotgun (WGS) entry which is preliminary data.</text>
</comment>
<dbReference type="InterPro" id="IPR011992">
    <property type="entry name" value="EF-hand-dom_pair"/>
</dbReference>
<dbReference type="GO" id="GO:0006897">
    <property type="term" value="P:endocytosis"/>
    <property type="evidence" value="ECO:0007669"/>
    <property type="project" value="TreeGrafter"/>
</dbReference>
<dbReference type="InterPro" id="IPR000261">
    <property type="entry name" value="EH_dom"/>
</dbReference>
<feature type="region of interest" description="Disordered" evidence="2">
    <location>
        <begin position="239"/>
        <end position="275"/>
    </location>
</feature>
<evidence type="ECO:0000313" key="5">
    <source>
        <dbReference type="EMBL" id="KAG5420562.1"/>
    </source>
</evidence>
<feature type="compositionally biased region" description="Low complexity" evidence="2">
    <location>
        <begin position="250"/>
        <end position="264"/>
    </location>
</feature>
<keyword evidence="1" id="KW-0175">Coiled coil</keyword>
<organism evidence="5 6">
    <name type="scientific">Candida metapsilosis</name>
    <dbReference type="NCBI Taxonomy" id="273372"/>
    <lineage>
        <taxon>Eukaryota</taxon>
        <taxon>Fungi</taxon>
        <taxon>Dikarya</taxon>
        <taxon>Ascomycota</taxon>
        <taxon>Saccharomycotina</taxon>
        <taxon>Pichiomycetes</taxon>
        <taxon>Debaryomycetaceae</taxon>
        <taxon>Candida/Lodderomyces clade</taxon>
        <taxon>Candida</taxon>
    </lineage>
</organism>
<gene>
    <name evidence="5" type="ORF">I9W82_002443</name>
</gene>
<feature type="compositionally biased region" description="Polar residues" evidence="2">
    <location>
        <begin position="436"/>
        <end position="453"/>
    </location>
</feature>
<accession>A0A8H8DCQ7</accession>
<dbReference type="GO" id="GO:0005886">
    <property type="term" value="C:plasma membrane"/>
    <property type="evidence" value="ECO:0007669"/>
    <property type="project" value="TreeGrafter"/>
</dbReference>
<feature type="domain" description="EH" evidence="3">
    <location>
        <begin position="18"/>
        <end position="104"/>
    </location>
</feature>
<feature type="region of interest" description="Disordered" evidence="2">
    <location>
        <begin position="372"/>
        <end position="541"/>
    </location>
</feature>
<dbReference type="Gene3D" id="1.10.238.10">
    <property type="entry name" value="EF-hand"/>
    <property type="match status" value="3"/>
</dbReference>
<evidence type="ECO:0000256" key="2">
    <source>
        <dbReference type="SAM" id="MobiDB-lite"/>
    </source>
</evidence>
<dbReference type="AlphaFoldDB" id="A0A8H8DCQ7"/>
<sequence>MSISSHTPTFKVGLTSEEKSLYTQIFKSLDPENTGIITGEKARTTFEKSGLPPAILGEIWQIADQNNLGFLNQFGFCYAMRLIGYTQAGNHPTPGLADTPGPLPKFADMSLPQLQPQSTSSSFLSSQPNNTMPGHTTPQEAIGPIGAADYQKFSSLFAKTVGSVQGELGGAQAKDIFMKARLPTATLGQIWSLVDRNNTGALHVGEFVIAMHLVQGILSGRIKQLPPFLPDTVWQSVEKANGGAPQSPNSYQQSSRQTSVSSQQTAIRHPPADEPSEWVVTPVMKSRFDSIFNNLDKEHAGHLNPDQVASYLMTSKLDQQDLATVWDLADIQNTGLFTKLEFSIALFLVNRRANGKSLPNVIPDSLITSIKKAEAKPAPPPPPPAKSKSSMDDLVDVFGSPSPQPQPAASATAPPPPQLQQRESSSDLTHSVKPRLTSSFKPTSSFGQSLLNQHSKEEATREVESPSVQSPPVQPAPVQSPPAQAPQAPPSQASPAQAPPVQSPPPQKQVNYDALRSVPPPPASNTRITQLESQLQSKNSELEKLQTTNTQLQEQLQSRGNEMEKLQKMNTTIGEHLQSRNTEVERLQNVNVQVAEQLQSRGKEIEKLQIENAQLKEQLLVRASEMEKLQTANTQLQEQLQVRNGEVEKLQESSKQLELQLHSRVSEMEKVQATNKQLEEQLQSRAHEVEKIQSANTQLEEQLQLQKNEVEKLQEELAQAKRTITQHQELQGQREVAQNNNVPGGAVAAVGAGVGAVAGAVLGAVGASGDEQTPTPDASKTVPSDEGKDTKEVPPASQSELQDTPTTEQSELPASNGQSNTPLSTRNIDEPEALETGVVVSPNFTEEFPPIKELDLHESDSDEDSHFDDAADNFKQPHQQPEAHKATAFDDDMFNDLQPATEDVDENFNLEPAQVDNEDTTEFEKPDDANDDEWEQLFAGFGNA</sequence>
<feature type="compositionally biased region" description="Polar residues" evidence="2">
    <location>
        <begin position="796"/>
        <end position="826"/>
    </location>
</feature>
<dbReference type="Pfam" id="PF12763">
    <property type="entry name" value="EH"/>
    <property type="match status" value="3"/>
</dbReference>
<feature type="compositionally biased region" description="Basic and acidic residues" evidence="2">
    <location>
        <begin position="849"/>
        <end position="859"/>
    </location>
</feature>
<dbReference type="CDD" id="cd00052">
    <property type="entry name" value="EH"/>
    <property type="match status" value="3"/>
</dbReference>
<keyword evidence="6" id="KW-1185">Reference proteome</keyword>
<dbReference type="PANTHER" id="PTHR11216:SF170">
    <property type="entry name" value="DYNAMIN ASSOCIATED PROTEIN 160, ISOFORM D"/>
    <property type="match status" value="1"/>
</dbReference>
<dbReference type="PROSITE" id="PS50222">
    <property type="entry name" value="EF_HAND_2"/>
    <property type="match status" value="1"/>
</dbReference>
<dbReference type="GO" id="GO:0016197">
    <property type="term" value="P:endosomal transport"/>
    <property type="evidence" value="ECO:0007669"/>
    <property type="project" value="TreeGrafter"/>
</dbReference>
<dbReference type="EMBL" id="JAEOAQ010000002">
    <property type="protein sequence ID" value="KAG5420562.1"/>
    <property type="molecule type" value="Genomic_DNA"/>
</dbReference>
<dbReference type="SMART" id="SM00027">
    <property type="entry name" value="EH"/>
    <property type="match status" value="3"/>
</dbReference>
<evidence type="ECO:0000259" key="4">
    <source>
        <dbReference type="PROSITE" id="PS50222"/>
    </source>
</evidence>
<dbReference type="GeneID" id="93651072"/>
<evidence type="ECO:0000256" key="1">
    <source>
        <dbReference type="SAM" id="Coils"/>
    </source>
</evidence>
<dbReference type="SUPFAM" id="SSF47473">
    <property type="entry name" value="EF-hand"/>
    <property type="match status" value="3"/>
</dbReference>
<dbReference type="Gene3D" id="1.10.287.1490">
    <property type="match status" value="1"/>
</dbReference>
<dbReference type="OrthoDB" id="524326at2759"/>
<protein>
    <submittedName>
        <fullName evidence="5">Uncharacterized protein</fullName>
    </submittedName>
</protein>
<feature type="region of interest" description="Disordered" evidence="2">
    <location>
        <begin position="115"/>
        <end position="134"/>
    </location>
</feature>
<dbReference type="Proteomes" id="UP000669133">
    <property type="component" value="Unassembled WGS sequence"/>
</dbReference>
<dbReference type="InterPro" id="IPR002048">
    <property type="entry name" value="EF_hand_dom"/>
</dbReference>
<dbReference type="FunFam" id="1.10.238.10:FF:000558">
    <property type="entry name" value="EH domain-containing and endocytosis protein 1"/>
    <property type="match status" value="1"/>
</dbReference>
<dbReference type="RefSeq" id="XP_067549678.1">
    <property type="nucleotide sequence ID" value="XM_067691299.1"/>
</dbReference>
<feature type="compositionally biased region" description="Basic and acidic residues" evidence="2">
    <location>
        <begin position="783"/>
        <end position="792"/>
    </location>
</feature>
<feature type="region of interest" description="Disordered" evidence="2">
    <location>
        <begin position="910"/>
        <end position="932"/>
    </location>
</feature>
<feature type="compositionally biased region" description="Pro residues" evidence="2">
    <location>
        <begin position="497"/>
        <end position="507"/>
    </location>
</feature>
<feature type="domain" description="EH" evidence="3">
    <location>
        <begin position="149"/>
        <end position="240"/>
    </location>
</feature>
<feature type="compositionally biased region" description="Low complexity" evidence="2">
    <location>
        <begin position="115"/>
        <end position="128"/>
    </location>
</feature>